<feature type="domain" description="Glycosyl hydrolase family 32 N-terminal" evidence="10">
    <location>
        <begin position="12"/>
        <end position="315"/>
    </location>
</feature>
<keyword evidence="13" id="KW-1185">Reference proteome</keyword>
<evidence type="ECO:0000256" key="1">
    <source>
        <dbReference type="ARBA" id="ARBA00004914"/>
    </source>
</evidence>
<dbReference type="SUPFAM" id="SSF75005">
    <property type="entry name" value="Arabinanase/levansucrase/invertase"/>
    <property type="match status" value="1"/>
</dbReference>
<dbReference type="InterPro" id="IPR013320">
    <property type="entry name" value="ConA-like_dom_sf"/>
</dbReference>
<evidence type="ECO:0000256" key="6">
    <source>
        <dbReference type="ARBA" id="ARBA00023295"/>
    </source>
</evidence>
<feature type="domain" description="Glycosyl hydrolase family 32 C-terminal" evidence="11">
    <location>
        <begin position="337"/>
        <end position="439"/>
    </location>
</feature>
<comment type="pathway">
    <text evidence="1 9">Glycan biosynthesis; sucrose metabolism.</text>
</comment>
<dbReference type="EMBL" id="JAGGKC010000006">
    <property type="protein sequence ID" value="MBP1918497.1"/>
    <property type="molecule type" value="Genomic_DNA"/>
</dbReference>
<comment type="caution">
    <text evidence="12">The sequence shown here is derived from an EMBL/GenBank/DDBJ whole genome shotgun (WGS) entry which is preliminary data.</text>
</comment>
<gene>
    <name evidence="12" type="ORF">J2Z34_000973</name>
</gene>
<comment type="catalytic activity">
    <reaction evidence="8">
        <text>Hydrolysis of terminal non-reducing beta-D-fructofuranoside residues in beta-D-fructofuranosides.</text>
        <dbReference type="EC" id="3.2.1.26"/>
    </reaction>
</comment>
<dbReference type="PANTHER" id="PTHR43101:SF1">
    <property type="entry name" value="BETA-FRUCTOSIDASE"/>
    <property type="match status" value="1"/>
</dbReference>
<evidence type="ECO:0000256" key="3">
    <source>
        <dbReference type="ARBA" id="ARBA00012758"/>
    </source>
</evidence>
<dbReference type="CDD" id="cd18623">
    <property type="entry name" value="GH32_ScrB-like"/>
    <property type="match status" value="1"/>
</dbReference>
<evidence type="ECO:0000256" key="2">
    <source>
        <dbReference type="ARBA" id="ARBA00009902"/>
    </source>
</evidence>
<name>A0ABS4G1Y2_9CLOT</name>
<evidence type="ECO:0000259" key="10">
    <source>
        <dbReference type="Pfam" id="PF00251"/>
    </source>
</evidence>
<dbReference type="InterPro" id="IPR023296">
    <property type="entry name" value="Glyco_hydro_beta-prop_sf"/>
</dbReference>
<dbReference type="InterPro" id="IPR013189">
    <property type="entry name" value="Glyco_hydro_32_C"/>
</dbReference>
<dbReference type="InterPro" id="IPR006232">
    <property type="entry name" value="Suc6P_hydrolase"/>
</dbReference>
<proteinExistence type="inferred from homology"/>
<dbReference type="Gene3D" id="2.115.10.20">
    <property type="entry name" value="Glycosyl hydrolase domain, family 43"/>
    <property type="match status" value="1"/>
</dbReference>
<dbReference type="EC" id="3.2.1.26" evidence="3 8"/>
<dbReference type="Pfam" id="PF08244">
    <property type="entry name" value="Glyco_hydro_32C"/>
    <property type="match status" value="1"/>
</dbReference>
<comment type="similarity">
    <text evidence="2 8">Belongs to the glycosyl hydrolase 32 family.</text>
</comment>
<sequence length="457" mass="52759">MKPEPNRSMEYHVLPPKGLLNDPNGLIYYKGLYHVFFQWNPHGTDHSFKYWGHATSSDLVTYEYHEAALQPVDWFDKNGCYSGSAIEHDGKLYLFYTGNVKSEEGERTSYQCLAVSEDGMSFKKLGPVTRHPEGYTQHMRDPKVMRGEDGVFYMILGAQRDDLTGDTVAYRSEDLLSWEFMGSIMSVREKLGYMWECPDILKLKGKDVFVFSPQGLEPEGYRFNNIFQTGYYMGCFQGGRFHWDGQPFEELDRGFEFYAPQTFVDEKGRTILFGWMGTMPSEMENAMPTVKEGWVHHLSLPREVSTAGGKLVQVPVEELRSLRHEKKEYSGRNIGFEIPHRAYELGIRLEGNVETFDLLYRNEIKIRFEAVGRRFIVERTNWATSLRETRSVTLDGNLKSIEIYTEETSMEIFINSGEEVFSLRYFAKEDDRKVSMEIEGAGSGIEAVSYRLESGRE</sequence>
<dbReference type="Gene3D" id="2.60.120.560">
    <property type="entry name" value="Exo-inulinase, domain 1"/>
    <property type="match status" value="1"/>
</dbReference>
<dbReference type="SUPFAM" id="SSF49899">
    <property type="entry name" value="Concanavalin A-like lectins/glucanases"/>
    <property type="match status" value="1"/>
</dbReference>
<dbReference type="RefSeq" id="WP_209458732.1">
    <property type="nucleotide sequence ID" value="NZ_JAGGKC010000006.1"/>
</dbReference>
<organism evidence="12 13">
    <name type="scientific">Youngiibacter multivorans</name>
    <dbReference type="NCBI Taxonomy" id="937251"/>
    <lineage>
        <taxon>Bacteria</taxon>
        <taxon>Bacillati</taxon>
        <taxon>Bacillota</taxon>
        <taxon>Clostridia</taxon>
        <taxon>Eubacteriales</taxon>
        <taxon>Clostridiaceae</taxon>
        <taxon>Youngiibacter</taxon>
    </lineage>
</organism>
<comment type="function">
    <text evidence="9">Enables the bacterium to metabolize sucrose as a sole carbon source.</text>
</comment>
<dbReference type="Pfam" id="PF00251">
    <property type="entry name" value="Glyco_hydro_32N"/>
    <property type="match status" value="1"/>
</dbReference>
<dbReference type="NCBIfam" id="TIGR01322">
    <property type="entry name" value="scrB_fam"/>
    <property type="match status" value="1"/>
</dbReference>
<reference evidence="12 13" key="1">
    <citation type="submission" date="2021-03" db="EMBL/GenBank/DDBJ databases">
        <title>Genomic Encyclopedia of Type Strains, Phase IV (KMG-IV): sequencing the most valuable type-strain genomes for metagenomic binning, comparative biology and taxonomic classification.</title>
        <authorList>
            <person name="Goeker M."/>
        </authorList>
    </citation>
    <scope>NUCLEOTIDE SEQUENCE [LARGE SCALE GENOMIC DNA]</scope>
    <source>
        <strain evidence="12 13">DSM 6139</strain>
    </source>
</reference>
<evidence type="ECO:0000259" key="11">
    <source>
        <dbReference type="Pfam" id="PF08244"/>
    </source>
</evidence>
<dbReference type="PANTHER" id="PTHR43101">
    <property type="entry name" value="BETA-FRUCTOSIDASE"/>
    <property type="match status" value="1"/>
</dbReference>
<evidence type="ECO:0000256" key="5">
    <source>
        <dbReference type="ARBA" id="ARBA00022801"/>
    </source>
</evidence>
<dbReference type="PROSITE" id="PS00609">
    <property type="entry name" value="GLYCOSYL_HYDROL_F32"/>
    <property type="match status" value="1"/>
</dbReference>
<dbReference type="GO" id="GO:0004564">
    <property type="term" value="F:beta-fructofuranosidase activity"/>
    <property type="evidence" value="ECO:0007669"/>
    <property type="project" value="UniProtKB-EC"/>
</dbReference>
<evidence type="ECO:0000256" key="9">
    <source>
        <dbReference type="RuleBase" id="RU365015"/>
    </source>
</evidence>
<keyword evidence="9" id="KW-0963">Cytoplasm</keyword>
<keyword evidence="6 8" id="KW-0326">Glycosidase</keyword>
<comment type="subcellular location">
    <subcellularLocation>
        <location evidence="9">Cytoplasm</location>
    </subcellularLocation>
</comment>
<evidence type="ECO:0000256" key="8">
    <source>
        <dbReference type="RuleBase" id="RU362110"/>
    </source>
</evidence>
<protein>
    <recommendedName>
        <fullName evidence="4 8">Sucrose-6-phosphate hydrolase</fullName>
        <ecNumber evidence="3 8">3.2.1.26</ecNumber>
    </recommendedName>
    <alternativeName>
        <fullName evidence="7 9">Invertase</fullName>
    </alternativeName>
</protein>
<evidence type="ECO:0000256" key="7">
    <source>
        <dbReference type="ARBA" id="ARBA00033367"/>
    </source>
</evidence>
<keyword evidence="9" id="KW-0119">Carbohydrate metabolism</keyword>
<dbReference type="SMART" id="SM00640">
    <property type="entry name" value="Glyco_32"/>
    <property type="match status" value="1"/>
</dbReference>
<dbReference type="InterPro" id="IPR001362">
    <property type="entry name" value="Glyco_hydro_32"/>
</dbReference>
<dbReference type="Proteomes" id="UP001519271">
    <property type="component" value="Unassembled WGS sequence"/>
</dbReference>
<evidence type="ECO:0000313" key="12">
    <source>
        <dbReference type="EMBL" id="MBP1918497.1"/>
    </source>
</evidence>
<dbReference type="InterPro" id="IPR018053">
    <property type="entry name" value="Glyco_hydro_32_AS"/>
</dbReference>
<accession>A0ABS4G1Y2</accession>
<dbReference type="InterPro" id="IPR051214">
    <property type="entry name" value="GH32_Enzymes"/>
</dbReference>
<evidence type="ECO:0000313" key="13">
    <source>
        <dbReference type="Proteomes" id="UP001519271"/>
    </source>
</evidence>
<evidence type="ECO:0000256" key="4">
    <source>
        <dbReference type="ARBA" id="ARBA00019623"/>
    </source>
</evidence>
<dbReference type="InterPro" id="IPR013148">
    <property type="entry name" value="Glyco_hydro_32_N"/>
</dbReference>
<keyword evidence="5 8" id="KW-0378">Hydrolase</keyword>